<keyword evidence="2" id="KW-0812">Transmembrane</keyword>
<dbReference type="RefSeq" id="WP_258499091.1">
    <property type="nucleotide sequence ID" value="NZ_JANSKA010000004.1"/>
</dbReference>
<feature type="region of interest" description="Disordered" evidence="1">
    <location>
        <begin position="1"/>
        <end position="30"/>
    </location>
</feature>
<keyword evidence="2" id="KW-1133">Transmembrane helix</keyword>
<dbReference type="Proteomes" id="UP001204320">
    <property type="component" value="Unassembled WGS sequence"/>
</dbReference>
<name>A0ABT1Z8N9_9ACTN</name>
<feature type="compositionally biased region" description="Basic and acidic residues" evidence="1">
    <location>
        <begin position="1"/>
        <end position="10"/>
    </location>
</feature>
<dbReference type="EMBL" id="JANSKA010000004">
    <property type="protein sequence ID" value="MCR9036586.1"/>
    <property type="molecule type" value="Genomic_DNA"/>
</dbReference>
<feature type="compositionally biased region" description="Polar residues" evidence="1">
    <location>
        <begin position="192"/>
        <end position="202"/>
    </location>
</feature>
<organism evidence="3 4">
    <name type="scientific">Tractidigestivibacter montrealensis</name>
    <dbReference type="NCBI Taxonomy" id="2972466"/>
    <lineage>
        <taxon>Bacteria</taxon>
        <taxon>Bacillati</taxon>
        <taxon>Actinomycetota</taxon>
        <taxon>Coriobacteriia</taxon>
        <taxon>Coriobacteriales</taxon>
        <taxon>Atopobiaceae</taxon>
        <taxon>Tractidigestivibacter</taxon>
    </lineage>
</organism>
<evidence type="ECO:0000313" key="4">
    <source>
        <dbReference type="Proteomes" id="UP001204320"/>
    </source>
</evidence>
<feature type="transmembrane region" description="Helical" evidence="2">
    <location>
        <begin position="36"/>
        <end position="56"/>
    </location>
</feature>
<keyword evidence="2" id="KW-0472">Membrane</keyword>
<sequence length="303" mass="31473">MADSTIEKNSAKGGTAKTSGAPKAPKGSKRSLGTPIWIAICVVALVVGVLCGHFLLSSGSGKATGSTTISESDLDSTIANYTYNGSSHAITAREVIEQNGSIENQANDDGSYNVPSADDVLSYARNAVVLEEANAQGISVTDDDVSAYAQSTLGTDDYATIGSNYGLDEDATKSLLHDAAVIKKLRDSVVTTTVPDQPTAPTAPSDGNEDTTSADYAQYIIGLAGDEWDSANNTWASTDGTYYSALSTYSISNDSASYAAAEQAYYVAYSNYSAAASQASSEWTTYVNTLLSKTSIQIGSLAV</sequence>
<proteinExistence type="predicted"/>
<evidence type="ECO:0000313" key="3">
    <source>
        <dbReference type="EMBL" id="MCR9036586.1"/>
    </source>
</evidence>
<feature type="region of interest" description="Disordered" evidence="1">
    <location>
        <begin position="192"/>
        <end position="211"/>
    </location>
</feature>
<evidence type="ECO:0000256" key="2">
    <source>
        <dbReference type="SAM" id="Phobius"/>
    </source>
</evidence>
<reference evidence="3 4" key="1">
    <citation type="submission" date="2022-08" db="EMBL/GenBank/DDBJ databases">
        <title>Tractidigestivibacter montrealensis type strain KD21.</title>
        <authorList>
            <person name="Diop K."/>
            <person name="Richard C."/>
            <person name="Routy B."/>
        </authorList>
    </citation>
    <scope>NUCLEOTIDE SEQUENCE [LARGE SCALE GENOMIC DNA]</scope>
    <source>
        <strain evidence="3 4">KD21</strain>
    </source>
</reference>
<keyword evidence="4" id="KW-1185">Reference proteome</keyword>
<gene>
    <name evidence="3" type="ORF">NVS32_06435</name>
</gene>
<comment type="caution">
    <text evidence="3">The sequence shown here is derived from an EMBL/GenBank/DDBJ whole genome shotgun (WGS) entry which is preliminary data.</text>
</comment>
<accession>A0ABT1Z8N9</accession>
<evidence type="ECO:0000256" key="1">
    <source>
        <dbReference type="SAM" id="MobiDB-lite"/>
    </source>
</evidence>
<protein>
    <submittedName>
        <fullName evidence="3">SurA N-terminal domain-containing protein</fullName>
    </submittedName>
</protein>